<dbReference type="GeneID" id="59377242"/>
<evidence type="ECO:0000256" key="8">
    <source>
        <dbReference type="SAM" id="Phobius"/>
    </source>
</evidence>
<dbReference type="GO" id="GO:0034389">
    <property type="term" value="P:lipid droplet organization"/>
    <property type="evidence" value="ECO:0007669"/>
    <property type="project" value="TreeGrafter"/>
</dbReference>
<evidence type="ECO:0000256" key="1">
    <source>
        <dbReference type="ARBA" id="ARBA00004477"/>
    </source>
</evidence>
<comment type="caution">
    <text evidence="9">The sequence shown here is derived from an EMBL/GenBank/DDBJ whole genome shotgun (WGS) entry which is preliminary data.</text>
</comment>
<dbReference type="InterPro" id="IPR019388">
    <property type="entry name" value="FIT"/>
</dbReference>
<keyword evidence="3" id="KW-0378">Hydrolase</keyword>
<gene>
    <name evidence="9" type="ORF">PC9H_007424</name>
</gene>
<dbReference type="GO" id="GO:0010945">
    <property type="term" value="F:coenzyme A diphosphatase activity"/>
    <property type="evidence" value="ECO:0007669"/>
    <property type="project" value="InterPro"/>
</dbReference>
<dbReference type="GO" id="GO:0019915">
    <property type="term" value="P:lipid storage"/>
    <property type="evidence" value="ECO:0007669"/>
    <property type="project" value="InterPro"/>
</dbReference>
<feature type="transmembrane region" description="Helical" evidence="8">
    <location>
        <begin position="211"/>
        <end position="237"/>
    </location>
</feature>
<dbReference type="Proteomes" id="UP000623687">
    <property type="component" value="Unassembled WGS sequence"/>
</dbReference>
<sequence length="260" mass="29031">MPDLQVIAFASVTGLLFIGTASSVLQETFLDTSNPLLANLPHPLHTTHYFANKSNFLNVIFIKRAWGWTSAVLLFSYLSSPRNIRTANRFAKWAIETLVWMVFTSWFFGPALFERVLVASGGECMVSLPSGDHVTVPHDLCYSKRTVTIESHPQLFSSVSLLPDAGWSGRPRLRKGHDVSGHIFLLTMSVLFLTNQLRLSLRTDSRTWPALHYFAVGANVALIGIWLFAIWTTALYFHSPSEKVSGYFLGLAGYSASRIF</sequence>
<evidence type="ECO:0000313" key="9">
    <source>
        <dbReference type="EMBL" id="KAF7428203.1"/>
    </source>
</evidence>
<organism evidence="9 10">
    <name type="scientific">Pleurotus ostreatus</name>
    <name type="common">Oyster mushroom</name>
    <name type="synonym">White-rot fungus</name>
    <dbReference type="NCBI Taxonomy" id="5322"/>
    <lineage>
        <taxon>Eukaryota</taxon>
        <taxon>Fungi</taxon>
        <taxon>Dikarya</taxon>
        <taxon>Basidiomycota</taxon>
        <taxon>Agaricomycotina</taxon>
        <taxon>Agaricomycetes</taxon>
        <taxon>Agaricomycetidae</taxon>
        <taxon>Agaricales</taxon>
        <taxon>Pleurotineae</taxon>
        <taxon>Pleurotaceae</taxon>
        <taxon>Pleurotus</taxon>
    </lineage>
</organism>
<dbReference type="EMBL" id="JACETU010000005">
    <property type="protein sequence ID" value="KAF7428203.1"/>
    <property type="molecule type" value="Genomic_DNA"/>
</dbReference>
<feature type="transmembrane region" description="Helical" evidence="8">
    <location>
        <begin position="90"/>
        <end position="108"/>
    </location>
</feature>
<proteinExistence type="predicted"/>
<keyword evidence="4" id="KW-0256">Endoplasmic reticulum</keyword>
<dbReference type="PANTHER" id="PTHR23129:SF0">
    <property type="entry name" value="ACYL-COENZYME A DIPHOSPHATASE FITM2"/>
    <property type="match status" value="1"/>
</dbReference>
<keyword evidence="2 8" id="KW-0812">Transmembrane</keyword>
<accession>A0A8H6ZVB3</accession>
<feature type="transmembrane region" description="Helical" evidence="8">
    <location>
        <begin position="56"/>
        <end position="78"/>
    </location>
</feature>
<dbReference type="RefSeq" id="XP_036630575.1">
    <property type="nucleotide sequence ID" value="XM_036776955.1"/>
</dbReference>
<keyword evidence="7 8" id="KW-0472">Membrane</keyword>
<evidence type="ECO:0000256" key="7">
    <source>
        <dbReference type="ARBA" id="ARBA00023136"/>
    </source>
</evidence>
<keyword evidence="5 8" id="KW-1133">Transmembrane helix</keyword>
<dbReference type="Pfam" id="PF10261">
    <property type="entry name" value="FIT"/>
    <property type="match status" value="2"/>
</dbReference>
<dbReference type="AlphaFoldDB" id="A0A8H6ZVB3"/>
<feature type="transmembrane region" description="Helical" evidence="8">
    <location>
        <begin position="179"/>
        <end position="199"/>
    </location>
</feature>
<evidence type="ECO:0000256" key="4">
    <source>
        <dbReference type="ARBA" id="ARBA00022824"/>
    </source>
</evidence>
<keyword evidence="6" id="KW-0443">Lipid metabolism</keyword>
<dbReference type="PANTHER" id="PTHR23129">
    <property type="entry name" value="ACYL-COENZYME A DIPHOSPHATASE FITM2"/>
    <property type="match status" value="1"/>
</dbReference>
<protein>
    <submittedName>
        <fullName evidence="9">Uncharacterized protein</fullName>
    </submittedName>
</protein>
<evidence type="ECO:0000256" key="3">
    <source>
        <dbReference type="ARBA" id="ARBA00022801"/>
    </source>
</evidence>
<reference evidence="9" key="1">
    <citation type="submission" date="2019-07" db="EMBL/GenBank/DDBJ databases">
        <authorList>
            <person name="Palmer J.M."/>
        </authorList>
    </citation>
    <scope>NUCLEOTIDE SEQUENCE</scope>
    <source>
        <strain evidence="9">PC9</strain>
    </source>
</reference>
<name>A0A8H6ZVB3_PLEOS</name>
<dbReference type="GO" id="GO:0005789">
    <property type="term" value="C:endoplasmic reticulum membrane"/>
    <property type="evidence" value="ECO:0007669"/>
    <property type="project" value="UniProtKB-SubCell"/>
</dbReference>
<evidence type="ECO:0000256" key="2">
    <source>
        <dbReference type="ARBA" id="ARBA00022692"/>
    </source>
</evidence>
<evidence type="ECO:0000313" key="10">
    <source>
        <dbReference type="Proteomes" id="UP000623687"/>
    </source>
</evidence>
<evidence type="ECO:0000256" key="5">
    <source>
        <dbReference type="ARBA" id="ARBA00022989"/>
    </source>
</evidence>
<dbReference type="GO" id="GO:0008654">
    <property type="term" value="P:phospholipid biosynthetic process"/>
    <property type="evidence" value="ECO:0007669"/>
    <property type="project" value="TreeGrafter"/>
</dbReference>
<dbReference type="VEuPathDB" id="FungiDB:PC9H_007424"/>
<keyword evidence="10" id="KW-1185">Reference proteome</keyword>
<dbReference type="OrthoDB" id="5579088at2759"/>
<evidence type="ECO:0000256" key="6">
    <source>
        <dbReference type="ARBA" id="ARBA00023098"/>
    </source>
</evidence>
<comment type="subcellular location">
    <subcellularLocation>
        <location evidence="1">Endoplasmic reticulum membrane</location>
        <topology evidence="1">Multi-pass membrane protein</topology>
    </subcellularLocation>
</comment>